<proteinExistence type="predicted"/>
<sequence>MYPAVLKLQVHLQDYQNVCFKDDDDLESLMEVERSKRSTLIGFFHMNSTNTEAQKLNCLYKEFPIYYV</sequence>
<name>A0AAV3S3N0_LITER</name>
<keyword evidence="2" id="KW-1185">Reference proteome</keyword>
<reference evidence="1 2" key="1">
    <citation type="submission" date="2024-01" db="EMBL/GenBank/DDBJ databases">
        <title>The complete chloroplast genome sequence of Lithospermum erythrorhizon: insights into the phylogenetic relationship among Boraginaceae species and the maternal lineages of purple gromwells.</title>
        <authorList>
            <person name="Okada T."/>
            <person name="Watanabe K."/>
        </authorList>
    </citation>
    <scope>NUCLEOTIDE SEQUENCE [LARGE SCALE GENOMIC DNA]</scope>
</reference>
<dbReference type="Proteomes" id="UP001454036">
    <property type="component" value="Unassembled WGS sequence"/>
</dbReference>
<dbReference type="AlphaFoldDB" id="A0AAV3S3N0"/>
<accession>A0AAV3S3N0</accession>
<gene>
    <name evidence="1" type="ORF">LIER_34740</name>
</gene>
<evidence type="ECO:0000313" key="2">
    <source>
        <dbReference type="Proteomes" id="UP001454036"/>
    </source>
</evidence>
<evidence type="ECO:0000313" key="1">
    <source>
        <dbReference type="EMBL" id="GAA0187452.1"/>
    </source>
</evidence>
<dbReference type="EMBL" id="BAABME010014726">
    <property type="protein sequence ID" value="GAA0187452.1"/>
    <property type="molecule type" value="Genomic_DNA"/>
</dbReference>
<comment type="caution">
    <text evidence="1">The sequence shown here is derived from an EMBL/GenBank/DDBJ whole genome shotgun (WGS) entry which is preliminary data.</text>
</comment>
<protein>
    <submittedName>
        <fullName evidence="1">Uncharacterized protein</fullName>
    </submittedName>
</protein>
<organism evidence="1 2">
    <name type="scientific">Lithospermum erythrorhizon</name>
    <name type="common">Purple gromwell</name>
    <name type="synonym">Lithospermum officinale var. erythrorhizon</name>
    <dbReference type="NCBI Taxonomy" id="34254"/>
    <lineage>
        <taxon>Eukaryota</taxon>
        <taxon>Viridiplantae</taxon>
        <taxon>Streptophyta</taxon>
        <taxon>Embryophyta</taxon>
        <taxon>Tracheophyta</taxon>
        <taxon>Spermatophyta</taxon>
        <taxon>Magnoliopsida</taxon>
        <taxon>eudicotyledons</taxon>
        <taxon>Gunneridae</taxon>
        <taxon>Pentapetalae</taxon>
        <taxon>asterids</taxon>
        <taxon>lamiids</taxon>
        <taxon>Boraginales</taxon>
        <taxon>Boraginaceae</taxon>
        <taxon>Boraginoideae</taxon>
        <taxon>Lithospermeae</taxon>
        <taxon>Lithospermum</taxon>
    </lineage>
</organism>